<organism evidence="7">
    <name type="scientific">Streptomyces sp. NBC_00119</name>
    <dbReference type="NCBI Taxonomy" id="2975659"/>
    <lineage>
        <taxon>Bacteria</taxon>
        <taxon>Bacillati</taxon>
        <taxon>Actinomycetota</taxon>
        <taxon>Actinomycetes</taxon>
        <taxon>Kitasatosporales</taxon>
        <taxon>Streptomycetaceae</taxon>
        <taxon>Streptomyces</taxon>
    </lineage>
</organism>
<feature type="compositionally biased region" description="Basic and acidic residues" evidence="5">
    <location>
        <begin position="1"/>
        <end position="10"/>
    </location>
</feature>
<evidence type="ECO:0000256" key="5">
    <source>
        <dbReference type="SAM" id="MobiDB-lite"/>
    </source>
</evidence>
<evidence type="ECO:0000259" key="6">
    <source>
        <dbReference type="Pfam" id="PF00251"/>
    </source>
</evidence>
<dbReference type="PANTHER" id="PTHR43101">
    <property type="entry name" value="BETA-FRUCTOSIDASE"/>
    <property type="match status" value="1"/>
</dbReference>
<keyword evidence="3 7" id="KW-0378">Hydrolase</keyword>
<accession>A0AAU1UGJ0</accession>
<dbReference type="SUPFAM" id="SSF49899">
    <property type="entry name" value="Concanavalin A-like lectins/glucanases"/>
    <property type="match status" value="1"/>
</dbReference>
<dbReference type="AlphaFoldDB" id="A0AAU1UGJ0"/>
<dbReference type="SMART" id="SM00640">
    <property type="entry name" value="Glyco_32"/>
    <property type="match status" value="1"/>
</dbReference>
<evidence type="ECO:0000313" key="7">
    <source>
        <dbReference type="EMBL" id="WTS15839.1"/>
    </source>
</evidence>
<feature type="domain" description="Glycosyl hydrolase family 32 N-terminal" evidence="6">
    <location>
        <begin position="14"/>
        <end position="320"/>
    </location>
</feature>
<dbReference type="Gene3D" id="2.60.120.560">
    <property type="entry name" value="Exo-inulinase, domain 1"/>
    <property type="match status" value="1"/>
</dbReference>
<name>A0AAU1UGJ0_9ACTN</name>
<dbReference type="GO" id="GO:0004564">
    <property type="term" value="F:beta-fructofuranosidase activity"/>
    <property type="evidence" value="ECO:0007669"/>
    <property type="project" value="UniProtKB-EC"/>
</dbReference>
<dbReference type="CDD" id="cd08996">
    <property type="entry name" value="GH32_FFase"/>
    <property type="match status" value="1"/>
</dbReference>
<dbReference type="EC" id="3.2.1.26" evidence="2"/>
<sequence>MAADMADRNAPRHHVRPAAGQWCNDPNGPVFSNGRYHLFFQHNPGAPVWGDIHWGHASSPDLVRWTDHGIALTPTPGTRDEMGVWSGCAVVDDGVPTAVYTGMDRHDGIGSVMLARATDPDVTTFKAEPEPVVPGPPAGLDLTAFRDPYVFTHEGQRWAVVGAGHRGGLPDVLLYRVDALTDWTYAGSLIDGTDPVAARRAAPAAAWECPALLPAGDGRWVLLLSLWIDDITYATSYLTGELRPTADGGLRFVAEAGSGGVLDHGRDFYAPTALVEGDRTLVWGWSWESRTEAESVAAGWAGCLSYPRELGLHADGSLRVAPARELAALRGTPVQVGDGLPEAYEVVLDVAVTQPDTEAELRLGPAVALRVNPTRGTLTLDRIGAPATATRPYRRSDTVTAATGAVSPGGRLRVFVDGPLIEAFWDDRVMLTEKVHPAPAGLLSAEVTQGAGELTVEAWAVAD</sequence>
<dbReference type="Gene3D" id="2.115.10.20">
    <property type="entry name" value="Glycosyl hydrolase domain, family 43"/>
    <property type="match status" value="1"/>
</dbReference>
<feature type="region of interest" description="Disordered" evidence="5">
    <location>
        <begin position="1"/>
        <end position="24"/>
    </location>
</feature>
<keyword evidence="4" id="KW-0326">Glycosidase</keyword>
<proteinExistence type="inferred from homology"/>
<reference evidence="7" key="1">
    <citation type="submission" date="2022-10" db="EMBL/GenBank/DDBJ databases">
        <title>The complete genomes of actinobacterial strains from the NBC collection.</title>
        <authorList>
            <person name="Joergensen T.S."/>
            <person name="Alvarez Arevalo M."/>
            <person name="Sterndorff E.B."/>
            <person name="Faurdal D."/>
            <person name="Vuksanovic O."/>
            <person name="Mourched A.-S."/>
            <person name="Charusanti P."/>
            <person name="Shaw S."/>
            <person name="Blin K."/>
            <person name="Weber T."/>
        </authorList>
    </citation>
    <scope>NUCLEOTIDE SEQUENCE</scope>
    <source>
        <strain evidence="7">NBC_00119</strain>
    </source>
</reference>
<evidence type="ECO:0000256" key="4">
    <source>
        <dbReference type="ARBA" id="ARBA00023295"/>
    </source>
</evidence>
<dbReference type="InterPro" id="IPR051214">
    <property type="entry name" value="GH32_Enzymes"/>
</dbReference>
<dbReference type="InterPro" id="IPR013320">
    <property type="entry name" value="ConA-like_dom_sf"/>
</dbReference>
<dbReference type="InterPro" id="IPR023296">
    <property type="entry name" value="Glyco_hydro_beta-prop_sf"/>
</dbReference>
<dbReference type="GO" id="GO:0005975">
    <property type="term" value="P:carbohydrate metabolic process"/>
    <property type="evidence" value="ECO:0007669"/>
    <property type="project" value="InterPro"/>
</dbReference>
<protein>
    <recommendedName>
        <fullName evidence="2">beta-fructofuranosidase</fullName>
        <ecNumber evidence="2">3.2.1.26</ecNumber>
    </recommendedName>
</protein>
<dbReference type="EMBL" id="CP108195">
    <property type="protein sequence ID" value="WTS15839.1"/>
    <property type="molecule type" value="Genomic_DNA"/>
</dbReference>
<comment type="similarity">
    <text evidence="1">Belongs to the glycosyl hydrolase 32 family.</text>
</comment>
<dbReference type="PANTHER" id="PTHR43101:SF1">
    <property type="entry name" value="BETA-FRUCTOSIDASE"/>
    <property type="match status" value="1"/>
</dbReference>
<dbReference type="InterPro" id="IPR001362">
    <property type="entry name" value="Glyco_hydro_32"/>
</dbReference>
<dbReference type="InterPro" id="IPR013148">
    <property type="entry name" value="Glyco_hydro_32_N"/>
</dbReference>
<evidence type="ECO:0000256" key="2">
    <source>
        <dbReference type="ARBA" id="ARBA00012758"/>
    </source>
</evidence>
<evidence type="ECO:0000256" key="3">
    <source>
        <dbReference type="ARBA" id="ARBA00022801"/>
    </source>
</evidence>
<dbReference type="SUPFAM" id="SSF75005">
    <property type="entry name" value="Arabinanase/levansucrase/invertase"/>
    <property type="match status" value="1"/>
</dbReference>
<dbReference type="Pfam" id="PF00251">
    <property type="entry name" value="Glyco_hydro_32N"/>
    <property type="match status" value="1"/>
</dbReference>
<gene>
    <name evidence="7" type="ORF">OHU69_35220</name>
</gene>
<evidence type="ECO:0000256" key="1">
    <source>
        <dbReference type="ARBA" id="ARBA00009902"/>
    </source>
</evidence>